<dbReference type="Proteomes" id="UP000177838">
    <property type="component" value="Unassembled WGS sequence"/>
</dbReference>
<protein>
    <recommendedName>
        <fullName evidence="4">Bacterial type II secretion system protein E domain-containing protein</fullName>
    </recommendedName>
</protein>
<proteinExistence type="inferred from homology"/>
<evidence type="ECO:0000259" key="4">
    <source>
        <dbReference type="PROSITE" id="PS00662"/>
    </source>
</evidence>
<dbReference type="InterPro" id="IPR003593">
    <property type="entry name" value="AAA+_ATPase"/>
</dbReference>
<keyword evidence="3" id="KW-0067">ATP-binding</keyword>
<dbReference type="PANTHER" id="PTHR30258:SF1">
    <property type="entry name" value="PROTEIN TRANSPORT PROTEIN HOFB HOMOLOG"/>
    <property type="match status" value="1"/>
</dbReference>
<dbReference type="STRING" id="1802439.A2589_00330"/>
<evidence type="ECO:0000256" key="2">
    <source>
        <dbReference type="ARBA" id="ARBA00022741"/>
    </source>
</evidence>
<organism evidence="5 6">
    <name type="scientific">Candidatus Vogelbacteria bacterium RIFOXYD1_FULL_46_19</name>
    <dbReference type="NCBI Taxonomy" id="1802439"/>
    <lineage>
        <taxon>Bacteria</taxon>
        <taxon>Candidatus Vogeliibacteriota</taxon>
    </lineage>
</organism>
<dbReference type="GO" id="GO:0016887">
    <property type="term" value="F:ATP hydrolysis activity"/>
    <property type="evidence" value="ECO:0007669"/>
    <property type="project" value="TreeGrafter"/>
</dbReference>
<dbReference type="GO" id="GO:0005524">
    <property type="term" value="F:ATP binding"/>
    <property type="evidence" value="ECO:0007669"/>
    <property type="project" value="UniProtKB-KW"/>
</dbReference>
<evidence type="ECO:0000256" key="3">
    <source>
        <dbReference type="ARBA" id="ARBA00022840"/>
    </source>
</evidence>
<gene>
    <name evidence="5" type="ORF">A2589_00330</name>
</gene>
<evidence type="ECO:0000256" key="1">
    <source>
        <dbReference type="ARBA" id="ARBA00006611"/>
    </source>
</evidence>
<keyword evidence="2" id="KW-0547">Nucleotide-binding</keyword>
<dbReference type="Pfam" id="PF00437">
    <property type="entry name" value="T2SSE"/>
    <property type="match status" value="1"/>
</dbReference>
<feature type="domain" description="Bacterial type II secretion system protein E" evidence="4">
    <location>
        <begin position="240"/>
        <end position="254"/>
    </location>
</feature>
<dbReference type="Gene3D" id="3.30.450.90">
    <property type="match status" value="1"/>
</dbReference>
<dbReference type="InterPro" id="IPR001482">
    <property type="entry name" value="T2SS/T4SS_dom"/>
</dbReference>
<dbReference type="EMBL" id="MHTK01000002">
    <property type="protein sequence ID" value="OHA60185.1"/>
    <property type="molecule type" value="Genomic_DNA"/>
</dbReference>
<dbReference type="SUPFAM" id="SSF52540">
    <property type="entry name" value="P-loop containing nucleoside triphosphate hydrolases"/>
    <property type="match status" value="1"/>
</dbReference>
<dbReference type="PROSITE" id="PS00662">
    <property type="entry name" value="T2SP_E"/>
    <property type="match status" value="1"/>
</dbReference>
<comment type="caution">
    <text evidence="5">The sequence shown here is derived from an EMBL/GenBank/DDBJ whole genome shotgun (WGS) entry which is preliminary data.</text>
</comment>
<dbReference type="Gene3D" id="3.40.50.300">
    <property type="entry name" value="P-loop containing nucleotide triphosphate hydrolases"/>
    <property type="match status" value="1"/>
</dbReference>
<sequence>MIDISNDNITAFLEEFKELDDITKAIGDEGVRVVREGGISTILEIILSGALAIDASDIHIEPEEEGIRLRYRIDGVLQDAASFNPLIYRPILSRIKLVSGLKLNVKQSAQDGRFSIGAGDETNIEIRTSIIPGAYGESIVMRVLNPKNIQTTFNHLGIPDDLLEIFKREIHKPNGLVLLTGPTGSGKTTTLYSFLREVNDPESKIITIEDPIEYHLKGINQTQVNRDKGYTFLSGLRSALRQDPDIIMVGEIRDSETAKIAINSALTGHLVFSTLHTNNAAGTIPRLIDLGVNSKIISSALTLSIAQRLVRRLCPTCKIEIPLSDSEEKLINEVVAGIKKKKPDFTPAQTTKMWSPGKCRECNNTGYKGRQGIYEAIVMDEAIAEVCAQNPNERDIWLAALPQSILDMREDGIMKVLAGLTSLRELSRVIDLYEKTV</sequence>
<dbReference type="CDD" id="cd01129">
    <property type="entry name" value="PulE-GspE-like"/>
    <property type="match status" value="1"/>
</dbReference>
<evidence type="ECO:0000313" key="5">
    <source>
        <dbReference type="EMBL" id="OHA60185.1"/>
    </source>
</evidence>
<evidence type="ECO:0000313" key="6">
    <source>
        <dbReference type="Proteomes" id="UP000177838"/>
    </source>
</evidence>
<dbReference type="AlphaFoldDB" id="A0A1G2QHZ0"/>
<name>A0A1G2QHZ0_9BACT</name>
<dbReference type="PANTHER" id="PTHR30258">
    <property type="entry name" value="TYPE II SECRETION SYSTEM PROTEIN GSPE-RELATED"/>
    <property type="match status" value="1"/>
</dbReference>
<dbReference type="GO" id="GO:0005886">
    <property type="term" value="C:plasma membrane"/>
    <property type="evidence" value="ECO:0007669"/>
    <property type="project" value="TreeGrafter"/>
</dbReference>
<reference evidence="5 6" key="1">
    <citation type="journal article" date="2016" name="Nat. Commun.">
        <title>Thousands of microbial genomes shed light on interconnected biogeochemical processes in an aquifer system.</title>
        <authorList>
            <person name="Anantharaman K."/>
            <person name="Brown C.T."/>
            <person name="Hug L.A."/>
            <person name="Sharon I."/>
            <person name="Castelle C.J."/>
            <person name="Probst A.J."/>
            <person name="Thomas B.C."/>
            <person name="Singh A."/>
            <person name="Wilkins M.J."/>
            <person name="Karaoz U."/>
            <person name="Brodie E.L."/>
            <person name="Williams K.H."/>
            <person name="Hubbard S.S."/>
            <person name="Banfield J.F."/>
        </authorList>
    </citation>
    <scope>NUCLEOTIDE SEQUENCE [LARGE SCALE GENOMIC DNA]</scope>
</reference>
<accession>A0A1G2QHZ0</accession>
<comment type="similarity">
    <text evidence="1">Belongs to the GSP E family.</text>
</comment>
<dbReference type="SMART" id="SM00382">
    <property type="entry name" value="AAA"/>
    <property type="match status" value="1"/>
</dbReference>
<dbReference type="InterPro" id="IPR027417">
    <property type="entry name" value="P-loop_NTPase"/>
</dbReference>